<keyword evidence="2" id="KW-1185">Reference proteome</keyword>
<protein>
    <submittedName>
        <fullName evidence="1">Uncharacterized protein</fullName>
    </submittedName>
</protein>
<organism evidence="1 2">
    <name type="scientific">Oryza rufipogon</name>
    <name type="common">Brownbeard rice</name>
    <name type="synonym">Asian wild rice</name>
    <dbReference type="NCBI Taxonomy" id="4529"/>
    <lineage>
        <taxon>Eukaryota</taxon>
        <taxon>Viridiplantae</taxon>
        <taxon>Streptophyta</taxon>
        <taxon>Embryophyta</taxon>
        <taxon>Tracheophyta</taxon>
        <taxon>Spermatophyta</taxon>
        <taxon>Magnoliopsida</taxon>
        <taxon>Liliopsida</taxon>
        <taxon>Poales</taxon>
        <taxon>Poaceae</taxon>
        <taxon>BOP clade</taxon>
        <taxon>Oryzoideae</taxon>
        <taxon>Oryzeae</taxon>
        <taxon>Oryzinae</taxon>
        <taxon>Oryza</taxon>
    </lineage>
</organism>
<name>A0A0E0Q3N6_ORYRU</name>
<dbReference type="HOGENOM" id="CLU_1290818_0_0_1"/>
<dbReference type="Proteomes" id="UP000008022">
    <property type="component" value="Unassembled WGS sequence"/>
</dbReference>
<accession>A0A0E0Q3N6</accession>
<dbReference type="AlphaFoldDB" id="A0A0E0Q3N6"/>
<evidence type="ECO:0000313" key="1">
    <source>
        <dbReference type="EnsemblPlants" id="ORUFI07G01800.6"/>
    </source>
</evidence>
<evidence type="ECO:0000313" key="2">
    <source>
        <dbReference type="Proteomes" id="UP000008022"/>
    </source>
</evidence>
<dbReference type="Gramene" id="ORUFI07G01800.6">
    <property type="protein sequence ID" value="ORUFI07G01800.6"/>
    <property type="gene ID" value="ORUFI07G01800"/>
</dbReference>
<dbReference type="EnsemblPlants" id="ORUFI07G01800.6">
    <property type="protein sequence ID" value="ORUFI07G01800.6"/>
    <property type="gene ID" value="ORUFI07G01800"/>
</dbReference>
<reference evidence="2" key="1">
    <citation type="submission" date="2013-06" db="EMBL/GenBank/DDBJ databases">
        <authorList>
            <person name="Zhao Q."/>
        </authorList>
    </citation>
    <scope>NUCLEOTIDE SEQUENCE</scope>
    <source>
        <strain evidence="2">cv. W1943</strain>
    </source>
</reference>
<sequence length="214" mass="23233">MANTKEAEKDCTVPLSDPRKLKGAGKKAWPLSWVVPLVSSRRPPAVTVAVPSRVRLAPEKPEKTNWSSLALTASTRLKPWNSRIWRRKESAIFMKGAMPGLFSNNVTGHVNESSKRDQQTDINCSDRSHLPDKMSGVIVPKLFPDHGYCATYGSTPSLCIIASKLEFRVAGVNSGSGASPSRYCMTCRMIGLAPGIGCEHISPSVNTRHASSTL</sequence>
<reference evidence="1" key="2">
    <citation type="submission" date="2015-06" db="UniProtKB">
        <authorList>
            <consortium name="EnsemblPlants"/>
        </authorList>
    </citation>
    <scope>IDENTIFICATION</scope>
</reference>
<proteinExistence type="predicted"/>